<dbReference type="InterPro" id="IPR002864">
    <property type="entry name" value="Acyl-ACP_thioesterase_NHD"/>
</dbReference>
<dbReference type="EMBL" id="JADING010000076">
    <property type="protein sequence ID" value="MBO8414372.1"/>
    <property type="molecule type" value="Genomic_DNA"/>
</dbReference>
<evidence type="ECO:0000256" key="5">
    <source>
        <dbReference type="ARBA" id="ARBA00022946"/>
    </source>
</evidence>
<dbReference type="GO" id="GO:0000036">
    <property type="term" value="F:acyl carrier activity"/>
    <property type="evidence" value="ECO:0007669"/>
    <property type="project" value="TreeGrafter"/>
</dbReference>
<keyword evidence="4" id="KW-0276">Fatty acid metabolism</keyword>
<feature type="domain" description="Acyl-ACP thioesterase N-terminal hotdog" evidence="8">
    <location>
        <begin position="6"/>
        <end position="126"/>
    </location>
</feature>
<accession>A0A9D9D9N3</accession>
<dbReference type="PANTHER" id="PTHR31727">
    <property type="entry name" value="OLEOYL-ACYL CARRIER PROTEIN THIOESTERASE 1, CHLOROPLASTIC"/>
    <property type="match status" value="1"/>
</dbReference>
<evidence type="ECO:0008006" key="12">
    <source>
        <dbReference type="Google" id="ProtNLM"/>
    </source>
</evidence>
<feature type="domain" description="Acyl-ACP thioesterase-like C-terminal" evidence="9">
    <location>
        <begin position="161"/>
        <end position="224"/>
    </location>
</feature>
<keyword evidence="5" id="KW-0809">Transit peptide</keyword>
<organism evidence="10 11">
    <name type="scientific">Candidatus Scatoplasma merdavium</name>
    <dbReference type="NCBI Taxonomy" id="2840932"/>
    <lineage>
        <taxon>Bacteria</taxon>
        <taxon>Bacillati</taxon>
        <taxon>Bacillota</taxon>
        <taxon>Bacilli</taxon>
        <taxon>Bacillales</taxon>
        <taxon>Candidatus Scatoplasma</taxon>
    </lineage>
</organism>
<dbReference type="InterPro" id="IPR049427">
    <property type="entry name" value="Acyl-ACP_TE_C"/>
</dbReference>
<evidence type="ECO:0000256" key="3">
    <source>
        <dbReference type="ARBA" id="ARBA00022801"/>
    </source>
</evidence>
<reference evidence="10" key="1">
    <citation type="submission" date="2020-10" db="EMBL/GenBank/DDBJ databases">
        <authorList>
            <person name="Gilroy R."/>
        </authorList>
    </citation>
    <scope>NUCLEOTIDE SEQUENCE</scope>
    <source>
        <strain evidence="10">1748</strain>
    </source>
</reference>
<keyword evidence="3" id="KW-0378">Hydrolase</keyword>
<evidence type="ECO:0000256" key="6">
    <source>
        <dbReference type="ARBA" id="ARBA00023098"/>
    </source>
</evidence>
<proteinExistence type="inferred from homology"/>
<evidence type="ECO:0000313" key="10">
    <source>
        <dbReference type="EMBL" id="MBO8414372.1"/>
    </source>
</evidence>
<evidence type="ECO:0000313" key="11">
    <source>
        <dbReference type="Proteomes" id="UP000823629"/>
    </source>
</evidence>
<name>A0A9D9D9N3_9BACL</name>
<dbReference type="CDD" id="cd00586">
    <property type="entry name" value="4HBT"/>
    <property type="match status" value="1"/>
</dbReference>
<dbReference type="InterPro" id="IPR045023">
    <property type="entry name" value="FATA/B"/>
</dbReference>
<evidence type="ECO:0000259" key="9">
    <source>
        <dbReference type="Pfam" id="PF20791"/>
    </source>
</evidence>
<sequence length="250" mass="29216">MKSIIYEKEVLFTYSDCDANDNLTPKSILQACQDAAGEHADIMHIGYEELLAKRLIWVIDRTRFHIEKAFNPFEPLVLKTWPLRSKTIEFNREYVFENTAGQRVITATSKWCIVNIDTRRLVRMRDIQMPQEGYIEDYAIEEDPYKMIVPFDHDDLKPVYDIPIRFSELDHNGHMNNTNYACLAADSIPNISSKRIVDMQLNFMKECQQSDRLETYVNKIGENEYSVIGLKNKKDVSFMADIILEDIKKC</sequence>
<dbReference type="Pfam" id="PF20791">
    <property type="entry name" value="Acyl-ACP_TE_C"/>
    <property type="match status" value="1"/>
</dbReference>
<keyword evidence="2" id="KW-0444">Lipid biosynthesis</keyword>
<dbReference type="AlphaFoldDB" id="A0A9D9D9N3"/>
<dbReference type="Proteomes" id="UP000823629">
    <property type="component" value="Unassembled WGS sequence"/>
</dbReference>
<dbReference type="SUPFAM" id="SSF54637">
    <property type="entry name" value="Thioesterase/thiol ester dehydrase-isomerase"/>
    <property type="match status" value="2"/>
</dbReference>
<evidence type="ECO:0000259" key="8">
    <source>
        <dbReference type="Pfam" id="PF01643"/>
    </source>
</evidence>
<keyword evidence="6" id="KW-0443">Lipid metabolism</keyword>
<evidence type="ECO:0000256" key="4">
    <source>
        <dbReference type="ARBA" id="ARBA00022832"/>
    </source>
</evidence>
<evidence type="ECO:0000256" key="1">
    <source>
        <dbReference type="ARBA" id="ARBA00006500"/>
    </source>
</evidence>
<evidence type="ECO:0000256" key="2">
    <source>
        <dbReference type="ARBA" id="ARBA00022516"/>
    </source>
</evidence>
<dbReference type="GO" id="GO:0016297">
    <property type="term" value="F:fatty acyl-[ACP] hydrolase activity"/>
    <property type="evidence" value="ECO:0007669"/>
    <property type="project" value="InterPro"/>
</dbReference>
<dbReference type="Gene3D" id="3.10.129.10">
    <property type="entry name" value="Hotdog Thioesterase"/>
    <property type="match status" value="1"/>
</dbReference>
<dbReference type="InterPro" id="IPR029069">
    <property type="entry name" value="HotDog_dom_sf"/>
</dbReference>
<comment type="similarity">
    <text evidence="1">Belongs to the acyl-ACP thioesterase family.</text>
</comment>
<protein>
    <recommendedName>
        <fullName evidence="12">Acyl-ACP thioesterase</fullName>
    </recommendedName>
</protein>
<keyword evidence="7" id="KW-0275">Fatty acid biosynthesis</keyword>
<comment type="caution">
    <text evidence="10">The sequence shown here is derived from an EMBL/GenBank/DDBJ whole genome shotgun (WGS) entry which is preliminary data.</text>
</comment>
<gene>
    <name evidence="10" type="ORF">IAC78_02710</name>
</gene>
<evidence type="ECO:0000256" key="7">
    <source>
        <dbReference type="ARBA" id="ARBA00023160"/>
    </source>
</evidence>
<reference evidence="10" key="2">
    <citation type="journal article" date="2021" name="PeerJ">
        <title>Extensive microbial diversity within the chicken gut microbiome revealed by metagenomics and culture.</title>
        <authorList>
            <person name="Gilroy R."/>
            <person name="Ravi A."/>
            <person name="Getino M."/>
            <person name="Pursley I."/>
            <person name="Horton D.L."/>
            <person name="Alikhan N.F."/>
            <person name="Baker D."/>
            <person name="Gharbi K."/>
            <person name="Hall N."/>
            <person name="Watson M."/>
            <person name="Adriaenssens E.M."/>
            <person name="Foster-Nyarko E."/>
            <person name="Jarju S."/>
            <person name="Secka A."/>
            <person name="Antonio M."/>
            <person name="Oren A."/>
            <person name="Chaudhuri R.R."/>
            <person name="La Ragione R."/>
            <person name="Hildebrand F."/>
            <person name="Pallen M.J."/>
        </authorList>
    </citation>
    <scope>NUCLEOTIDE SEQUENCE</scope>
    <source>
        <strain evidence="10">1748</strain>
    </source>
</reference>
<dbReference type="PANTHER" id="PTHR31727:SF6">
    <property type="entry name" value="OLEOYL-ACYL CARRIER PROTEIN THIOESTERASE 1, CHLOROPLASTIC"/>
    <property type="match status" value="1"/>
</dbReference>
<dbReference type="Pfam" id="PF01643">
    <property type="entry name" value="Acyl-ACP_TE"/>
    <property type="match status" value="1"/>
</dbReference>